<dbReference type="PANTHER" id="PTHR30457:SF0">
    <property type="entry name" value="PHOSPHATASE, PUTATIVE (AFU_ORTHOLOGUE AFUA_4G01070)-RELATED"/>
    <property type="match status" value="1"/>
</dbReference>
<evidence type="ECO:0000256" key="4">
    <source>
        <dbReference type="ARBA" id="ARBA00022723"/>
    </source>
</evidence>
<comment type="similarity">
    <text evidence="2">Belongs to the SurE nucleotidase family.</text>
</comment>
<dbReference type="EMBL" id="VTUX01000001">
    <property type="protein sequence ID" value="KAA1194008.1"/>
    <property type="molecule type" value="Genomic_DNA"/>
</dbReference>
<evidence type="ECO:0000259" key="7">
    <source>
        <dbReference type="Pfam" id="PF01975"/>
    </source>
</evidence>
<gene>
    <name evidence="8" type="ORF">F0M18_00760</name>
</gene>
<accession>A0A5B0X617</accession>
<evidence type="ECO:0000313" key="9">
    <source>
        <dbReference type="Proteomes" id="UP000323708"/>
    </source>
</evidence>
<keyword evidence="5" id="KW-0378">Hydrolase</keyword>
<dbReference type="GO" id="GO:0008253">
    <property type="term" value="F:5'-nucleotidase activity"/>
    <property type="evidence" value="ECO:0007669"/>
    <property type="project" value="UniProtKB-EC"/>
</dbReference>
<dbReference type="Proteomes" id="UP000323708">
    <property type="component" value="Unassembled WGS sequence"/>
</dbReference>
<feature type="domain" description="Survival protein SurE-like phosphatase/nucleotidase" evidence="7">
    <location>
        <begin position="24"/>
        <end position="227"/>
    </location>
</feature>
<dbReference type="InterPro" id="IPR002828">
    <property type="entry name" value="SurE-like_Pase/nucleotidase"/>
</dbReference>
<feature type="chain" id="PRO_5022698017" description="5'-nucleotidase" evidence="6">
    <location>
        <begin position="22"/>
        <end position="307"/>
    </location>
</feature>
<name>A0A5B0X617_9GAMM</name>
<sequence length="307" mass="31659">MNYKNLFLGAGLLAASASASALNIALTNDDGWSTPGIQALYESLTGAGHNVILVAPLDGQSGSGTSINIGSVEITRQAENQYSVALDDGETGAEPATAGAIGLSLVEEQTGMMPDLLVSGINSGANLAAATYTSGTVGAALHAAGLFVGGVSIPAIAVSTDDRCNEGEELGPACREVADFIVDYIDYLEQRPAFVRGSSTLIPNGRALNINYPPVEPKGVKVARQGEAPLLGGSLRSVVFGCDGCFDIEVGESTGGGLAGVTPFEGEDVPNSDQEWFAKGFITVVVVQPYLNAKAQGLRDYLRQYPD</sequence>
<comment type="catalytic activity">
    <reaction evidence="1">
        <text>a ribonucleoside 5'-phosphate + H2O = a ribonucleoside + phosphate</text>
        <dbReference type="Rhea" id="RHEA:12484"/>
        <dbReference type="ChEBI" id="CHEBI:15377"/>
        <dbReference type="ChEBI" id="CHEBI:18254"/>
        <dbReference type="ChEBI" id="CHEBI:43474"/>
        <dbReference type="ChEBI" id="CHEBI:58043"/>
        <dbReference type="EC" id="3.1.3.5"/>
    </reaction>
</comment>
<comment type="caution">
    <text evidence="8">The sequence shown here is derived from an EMBL/GenBank/DDBJ whole genome shotgun (WGS) entry which is preliminary data.</text>
</comment>
<proteinExistence type="inferred from homology"/>
<dbReference type="InterPro" id="IPR036523">
    <property type="entry name" value="SurE-like_sf"/>
</dbReference>
<keyword evidence="9" id="KW-1185">Reference proteome</keyword>
<keyword evidence="4" id="KW-0479">Metal-binding</keyword>
<reference evidence="8 9" key="1">
    <citation type="submission" date="2019-09" db="EMBL/GenBank/DDBJ databases">
        <authorList>
            <person name="Chen X.-Y."/>
        </authorList>
    </citation>
    <scope>NUCLEOTIDE SEQUENCE [LARGE SCALE GENOMIC DNA]</scope>
    <source>
        <strain evidence="8 9">NY5</strain>
    </source>
</reference>
<dbReference type="GO" id="GO:0046872">
    <property type="term" value="F:metal ion binding"/>
    <property type="evidence" value="ECO:0007669"/>
    <property type="project" value="UniProtKB-KW"/>
</dbReference>
<evidence type="ECO:0000256" key="6">
    <source>
        <dbReference type="SAM" id="SignalP"/>
    </source>
</evidence>
<dbReference type="RefSeq" id="WP_149609477.1">
    <property type="nucleotide sequence ID" value="NZ_VTUX01000001.1"/>
</dbReference>
<evidence type="ECO:0000313" key="8">
    <source>
        <dbReference type="EMBL" id="KAA1194008.1"/>
    </source>
</evidence>
<evidence type="ECO:0000256" key="1">
    <source>
        <dbReference type="ARBA" id="ARBA00000815"/>
    </source>
</evidence>
<evidence type="ECO:0000256" key="3">
    <source>
        <dbReference type="ARBA" id="ARBA00012643"/>
    </source>
</evidence>
<dbReference type="Gene3D" id="3.40.1210.10">
    <property type="entry name" value="Survival protein SurE-like phosphatase/nucleotidase"/>
    <property type="match status" value="1"/>
</dbReference>
<dbReference type="AlphaFoldDB" id="A0A5B0X617"/>
<organism evidence="8 9">
    <name type="scientific">Pseudohalioglobus sediminis</name>
    <dbReference type="NCBI Taxonomy" id="2606449"/>
    <lineage>
        <taxon>Bacteria</taxon>
        <taxon>Pseudomonadati</taxon>
        <taxon>Pseudomonadota</taxon>
        <taxon>Gammaproteobacteria</taxon>
        <taxon>Cellvibrionales</taxon>
        <taxon>Halieaceae</taxon>
        <taxon>Pseudohalioglobus</taxon>
    </lineage>
</organism>
<dbReference type="InterPro" id="IPR030048">
    <property type="entry name" value="SurE"/>
</dbReference>
<dbReference type="EC" id="3.1.3.5" evidence="3"/>
<evidence type="ECO:0000256" key="2">
    <source>
        <dbReference type="ARBA" id="ARBA00011062"/>
    </source>
</evidence>
<dbReference type="SUPFAM" id="SSF64167">
    <property type="entry name" value="SurE-like"/>
    <property type="match status" value="1"/>
</dbReference>
<keyword evidence="6" id="KW-0732">Signal</keyword>
<dbReference type="Pfam" id="PF01975">
    <property type="entry name" value="SurE"/>
    <property type="match status" value="1"/>
</dbReference>
<feature type="signal peptide" evidence="6">
    <location>
        <begin position="1"/>
        <end position="21"/>
    </location>
</feature>
<dbReference type="PANTHER" id="PTHR30457">
    <property type="entry name" value="5'-NUCLEOTIDASE SURE"/>
    <property type="match status" value="1"/>
</dbReference>
<evidence type="ECO:0000256" key="5">
    <source>
        <dbReference type="ARBA" id="ARBA00022801"/>
    </source>
</evidence>
<protein>
    <recommendedName>
        <fullName evidence="3">5'-nucleotidase</fullName>
        <ecNumber evidence="3">3.1.3.5</ecNumber>
    </recommendedName>
</protein>